<sequence length="921" mass="104625">MNTALHYILYLYCIAYAACGSASVYDLLQSSFNFKKRQQNNITFIENIENFNSRAVTKSEKGASLRVNFTFYVDDKSDDILSEVFNINDFAKVRFKLKERSFYIAWKKHESVTEAFTVKINILCKSGQIFPQQALCHQYWTDWIQMKGSIPCFHRYDYYTLEVIMCVSKVEKILFANLYEDDEFCDFNLNTIDDSGSVPVHKTCLIVHSDIFKRMLSTEWKETINGCIKIQGVTLQNLKHLKEYFYLGTLPDDTVQIQPLLLIAKCYMIKNLMTECMVKLALTVKPEELHSLMEFAVDNKLPELVHVFLQNTPDETVQGTHQIEKDKEVGPPEAKKSKCDENSENYKVSNRRPYRLRALSLKAFQHQLRAAPHNVRTCNDSFTDHGFHDKHIKFEGFIRGVATKVACSNATQRLLQHAHCAPPLCARPNTRRRRVRVVSGPATGVSMAVYGRTTRPAPAIGVMASIYRHVNTSVAGPRTTRTRRLTATQLQRGPCLKLIFSFVDDDDDDDDDELEDSKDFNINNLAEVRFKFNFQTTDIIHSVSFKRHETAPTSLLHNVHIIISCVQFQYSKQFSCGDKWTPWKRMGILSKSAIRETTTTKPVKITLIVSKHKIITFENLYGETDFCDFYLKAVDSDATVPVHKACISLHSDVIKRMLQGEWKENKNDCIEIEGTTFQTLEHLKKYIYLGTLPSEGLLLRSLLLLAKCYMINNLMAECIMKLSLTVKPEDLYSLQEFAVDNKIPELVQAIVQITSDETVQIAYQMENDKNGDKTQITSGNGRAKATLLEEEEYEEITIGEKSSSGDHEPEGWAWAGFPMGGLMTSCSLWRSKDLPLFSSGRLPADDDDEAGGRLLKNSTNRNSANCARRVHKIVCTCARRRAPGSTPAPASVGIISSAVKLSTIDIYNKESEEKQGGYDEI</sequence>
<evidence type="ECO:0000313" key="2">
    <source>
        <dbReference type="Proteomes" id="UP001064048"/>
    </source>
</evidence>
<gene>
    <name evidence="1" type="ORF">MSG28_004956</name>
</gene>
<organism evidence="1 2">
    <name type="scientific">Choristoneura fumiferana</name>
    <name type="common">Spruce budworm moth</name>
    <name type="synonym">Archips fumiferana</name>
    <dbReference type="NCBI Taxonomy" id="7141"/>
    <lineage>
        <taxon>Eukaryota</taxon>
        <taxon>Metazoa</taxon>
        <taxon>Ecdysozoa</taxon>
        <taxon>Arthropoda</taxon>
        <taxon>Hexapoda</taxon>
        <taxon>Insecta</taxon>
        <taxon>Pterygota</taxon>
        <taxon>Neoptera</taxon>
        <taxon>Endopterygota</taxon>
        <taxon>Lepidoptera</taxon>
        <taxon>Glossata</taxon>
        <taxon>Ditrysia</taxon>
        <taxon>Tortricoidea</taxon>
        <taxon>Tortricidae</taxon>
        <taxon>Tortricinae</taxon>
        <taxon>Choristoneura</taxon>
    </lineage>
</organism>
<reference evidence="1 2" key="1">
    <citation type="journal article" date="2022" name="Genome Biol. Evol.">
        <title>The Spruce Budworm Genome: Reconstructing the Evolutionary History of Antifreeze Proteins.</title>
        <authorList>
            <person name="Beliveau C."/>
            <person name="Gagne P."/>
            <person name="Picq S."/>
            <person name="Vernygora O."/>
            <person name="Keeling C.I."/>
            <person name="Pinkney K."/>
            <person name="Doucet D."/>
            <person name="Wen F."/>
            <person name="Johnston J.S."/>
            <person name="Maaroufi H."/>
            <person name="Boyle B."/>
            <person name="Laroche J."/>
            <person name="Dewar K."/>
            <person name="Juretic N."/>
            <person name="Blackburn G."/>
            <person name="Nisole A."/>
            <person name="Brunet B."/>
            <person name="Brandao M."/>
            <person name="Lumley L."/>
            <person name="Duan J."/>
            <person name="Quan G."/>
            <person name="Lucarotti C.J."/>
            <person name="Roe A.D."/>
            <person name="Sperling F.A.H."/>
            <person name="Levesque R.C."/>
            <person name="Cusson M."/>
        </authorList>
    </citation>
    <scope>NUCLEOTIDE SEQUENCE [LARGE SCALE GENOMIC DNA]</scope>
    <source>
        <strain evidence="1">Glfc:IPQL:Cfum</strain>
    </source>
</reference>
<comment type="caution">
    <text evidence="1">The sequence shown here is derived from an EMBL/GenBank/DDBJ whole genome shotgun (WGS) entry which is preliminary data.</text>
</comment>
<protein>
    <submittedName>
        <fullName evidence="1">Uncharacterized protein</fullName>
    </submittedName>
</protein>
<evidence type="ECO:0000313" key="1">
    <source>
        <dbReference type="EMBL" id="KAI8425968.1"/>
    </source>
</evidence>
<dbReference type="Proteomes" id="UP001064048">
    <property type="component" value="Chromosome 8"/>
</dbReference>
<keyword evidence="2" id="KW-1185">Reference proteome</keyword>
<dbReference type="EMBL" id="CM046108">
    <property type="protein sequence ID" value="KAI8425968.1"/>
    <property type="molecule type" value="Genomic_DNA"/>
</dbReference>
<accession>A0ACC0JPC5</accession>
<name>A0ACC0JPC5_CHOFU</name>
<proteinExistence type="predicted"/>